<dbReference type="InterPro" id="IPR048287">
    <property type="entry name" value="TSPN-like_N"/>
</dbReference>
<dbReference type="InterPro" id="IPR013320">
    <property type="entry name" value="ConA-like_dom_sf"/>
</dbReference>
<evidence type="ECO:0000313" key="7">
    <source>
        <dbReference type="Proteomes" id="UP000014760"/>
    </source>
</evidence>
<reference evidence="5 7" key="2">
    <citation type="journal article" date="2013" name="Nature">
        <title>Insights into bilaterian evolution from three spiralian genomes.</title>
        <authorList>
            <person name="Simakov O."/>
            <person name="Marletaz F."/>
            <person name="Cho S.J."/>
            <person name="Edsinger-Gonzales E."/>
            <person name="Havlak P."/>
            <person name="Hellsten U."/>
            <person name="Kuo D.H."/>
            <person name="Larsson T."/>
            <person name="Lv J."/>
            <person name="Arendt D."/>
            <person name="Savage R."/>
            <person name="Osoegawa K."/>
            <person name="de Jong P."/>
            <person name="Grimwood J."/>
            <person name="Chapman J.A."/>
            <person name="Shapiro H."/>
            <person name="Aerts A."/>
            <person name="Otillar R.P."/>
            <person name="Terry A.Y."/>
            <person name="Boore J.L."/>
            <person name="Grigoriev I.V."/>
            <person name="Lindberg D.R."/>
            <person name="Seaver E.C."/>
            <person name="Weisblat D.A."/>
            <person name="Putnam N.H."/>
            <person name="Rokhsar D.S."/>
        </authorList>
    </citation>
    <scope>NUCLEOTIDE SEQUENCE</scope>
    <source>
        <strain evidence="5 7">I ESC-2004</strain>
    </source>
</reference>
<gene>
    <name evidence="5" type="ORF">CAPTEDRAFT_42858</name>
</gene>
<evidence type="ECO:0000256" key="1">
    <source>
        <dbReference type="ARBA" id="ARBA00004645"/>
    </source>
</evidence>
<feature type="domain" description="Thrombospondin-like N-terminal" evidence="4">
    <location>
        <begin position="19"/>
        <end position="192"/>
    </location>
</feature>
<dbReference type="InterPro" id="IPR009039">
    <property type="entry name" value="EAR"/>
</dbReference>
<keyword evidence="2" id="KW-0732">Signal</keyword>
<dbReference type="AlphaFoldDB" id="R7U6V3"/>
<evidence type="ECO:0000313" key="6">
    <source>
        <dbReference type="EnsemblMetazoa" id="CapteP42858"/>
    </source>
</evidence>
<dbReference type="STRING" id="283909.R7U6V3"/>
<organism evidence="5">
    <name type="scientific">Capitella teleta</name>
    <name type="common">Polychaete worm</name>
    <dbReference type="NCBI Taxonomy" id="283909"/>
    <lineage>
        <taxon>Eukaryota</taxon>
        <taxon>Metazoa</taxon>
        <taxon>Spiralia</taxon>
        <taxon>Lophotrochozoa</taxon>
        <taxon>Annelida</taxon>
        <taxon>Polychaeta</taxon>
        <taxon>Sedentaria</taxon>
        <taxon>Scolecida</taxon>
        <taxon>Capitellidae</taxon>
        <taxon>Capitella</taxon>
    </lineage>
</organism>
<dbReference type="SMART" id="SM00210">
    <property type="entry name" value="TSPN"/>
    <property type="match status" value="1"/>
</dbReference>
<dbReference type="Proteomes" id="UP000014760">
    <property type="component" value="Unassembled WGS sequence"/>
</dbReference>
<evidence type="ECO:0000256" key="3">
    <source>
        <dbReference type="ARBA" id="ARBA00022737"/>
    </source>
</evidence>
<dbReference type="GO" id="GO:0032420">
    <property type="term" value="C:stereocilium"/>
    <property type="evidence" value="ECO:0007669"/>
    <property type="project" value="UniProtKB-SubCell"/>
</dbReference>
<protein>
    <recommendedName>
        <fullName evidence="4">Thrombospondin-like N-terminal domain-containing protein</fullName>
    </recommendedName>
</protein>
<comment type="subcellular location">
    <subcellularLocation>
        <location evidence="1">Cell projection</location>
        <location evidence="1">Stereocilium</location>
    </subcellularLocation>
</comment>
<dbReference type="Gene3D" id="2.60.120.200">
    <property type="match status" value="1"/>
</dbReference>
<reference evidence="6" key="3">
    <citation type="submission" date="2015-06" db="UniProtKB">
        <authorList>
            <consortium name="EnsemblMetazoa"/>
        </authorList>
    </citation>
    <scope>IDENTIFICATION</scope>
</reference>
<evidence type="ECO:0000313" key="5">
    <source>
        <dbReference type="EMBL" id="ELU02095.1"/>
    </source>
</evidence>
<accession>R7U6V3</accession>
<name>R7U6V3_CAPTE</name>
<dbReference type="EMBL" id="AMQN01009006">
    <property type="status" value="NOT_ANNOTATED_CDS"/>
    <property type="molecule type" value="Genomic_DNA"/>
</dbReference>
<dbReference type="Pfam" id="PF03736">
    <property type="entry name" value="EPTP"/>
    <property type="match status" value="5"/>
</dbReference>
<dbReference type="OrthoDB" id="408373at2759"/>
<evidence type="ECO:0000256" key="2">
    <source>
        <dbReference type="ARBA" id="ARBA00022729"/>
    </source>
</evidence>
<dbReference type="PANTHER" id="PTHR15261">
    <property type="entry name" value="THROMBOSPONDIN-TYPE LAMININ G DOMAIN AND EAR REPEAT-CONTAINING"/>
    <property type="match status" value="1"/>
</dbReference>
<dbReference type="EnsemblMetazoa" id="CapteT42858">
    <property type="protein sequence ID" value="CapteP42858"/>
    <property type="gene ID" value="CapteG42858"/>
</dbReference>
<dbReference type="InterPro" id="IPR001791">
    <property type="entry name" value="Laminin_G"/>
</dbReference>
<dbReference type="OMA" id="THGARDW"/>
<sequence>ELEPVSLLARLAPSFYGLPRGVNVIYDATHYAHAYSFTTRAAGLHFLASDIVKFCNYFPEEFSLLITLKTSNTTSEQCIMTLMPRASTEVKIGVTMSLNVIRVTYASEKVISVDFDDMDAVFDGQWHSLVVSVTGDTVSVRVDCRHSVSRRLRRHFPAFVDAGNDEIHIGNCNGERGLFTGWLKDVILLPGSDISLATCPSVTSLTSAHSNAHSNGIEDTYRECVVVSAKCVMFPFCVEFSDAHCGWQDTGKMTFDLSQNNIQQSILESVPRMDYITWHQDIITAAPVVDLEIFRIPGEGLFMATASYDRLLPNKQQSAIFRWHQGRFKVFQSLYSLGAQAWEFFTIDKKYFLAVANLGARRDQASKSTIFRWSGKRKKFRQFQELITWNARDIEHLEVNGRHYLAVANHVQENQNHIIISISYSIDSMLFVWDSSSRAFKPSQNMSTDGAMDFTHFRVEQYDFLVVANFFIGKSSSFSAVNSVVHLWQNSRFLPFQSLSTTGATDFEAFSIDDDYFVAVANSDDFGLSTLDSVAERYQVNSTIYRLNKIIKQFEVYQQIETQSIRDWEHFRVGDDHYLIASNSRRGLSSSAGSSSVIYRWQGVEKFVEKHRLDSLPSSDWETFTENGETFLVYANAENSISQVYKVK</sequence>
<dbReference type="SUPFAM" id="SSF49899">
    <property type="entry name" value="Concanavalin A-like lectins/glucanases"/>
    <property type="match status" value="1"/>
</dbReference>
<keyword evidence="7" id="KW-1185">Reference proteome</keyword>
<reference evidence="7" key="1">
    <citation type="submission" date="2012-12" db="EMBL/GenBank/DDBJ databases">
        <authorList>
            <person name="Hellsten U."/>
            <person name="Grimwood J."/>
            <person name="Chapman J.A."/>
            <person name="Shapiro H."/>
            <person name="Aerts A."/>
            <person name="Otillar R.P."/>
            <person name="Terry A.Y."/>
            <person name="Boore J.L."/>
            <person name="Simakov O."/>
            <person name="Marletaz F."/>
            <person name="Cho S.-J."/>
            <person name="Edsinger-Gonzales E."/>
            <person name="Havlak P."/>
            <person name="Kuo D.-H."/>
            <person name="Larsson T."/>
            <person name="Lv J."/>
            <person name="Arendt D."/>
            <person name="Savage R."/>
            <person name="Osoegawa K."/>
            <person name="de Jong P."/>
            <person name="Lindberg D.R."/>
            <person name="Seaver E.C."/>
            <person name="Weisblat D.A."/>
            <person name="Putnam N.H."/>
            <person name="Grigoriev I.V."/>
            <person name="Rokhsar D.S."/>
        </authorList>
    </citation>
    <scope>NUCLEOTIDE SEQUENCE</scope>
    <source>
        <strain evidence="7">I ESC-2004</strain>
    </source>
</reference>
<feature type="non-terminal residue" evidence="5">
    <location>
        <position position="1"/>
    </location>
</feature>
<dbReference type="InterPro" id="IPR005492">
    <property type="entry name" value="EPTP"/>
</dbReference>
<dbReference type="HOGENOM" id="CLU_028578_0_0_1"/>
<dbReference type="PANTHER" id="PTHR15261:SF4">
    <property type="entry name" value="THROMBOSPONDIN-TYPE LAMININ G DOMAIN AND EAR REPEAT-CONTAINING PROTEIN"/>
    <property type="match status" value="1"/>
</dbReference>
<feature type="non-terminal residue" evidence="5">
    <location>
        <position position="648"/>
    </location>
</feature>
<dbReference type="Pfam" id="PF02210">
    <property type="entry name" value="Laminin_G_2"/>
    <property type="match status" value="1"/>
</dbReference>
<dbReference type="GO" id="GO:0007165">
    <property type="term" value="P:signal transduction"/>
    <property type="evidence" value="ECO:0007669"/>
    <property type="project" value="TreeGrafter"/>
</dbReference>
<evidence type="ECO:0000259" key="4">
    <source>
        <dbReference type="SMART" id="SM00210"/>
    </source>
</evidence>
<proteinExistence type="predicted"/>
<dbReference type="EMBL" id="KB304376">
    <property type="protein sequence ID" value="ELU02095.1"/>
    <property type="molecule type" value="Genomic_DNA"/>
</dbReference>
<dbReference type="PROSITE" id="PS50912">
    <property type="entry name" value="EAR"/>
    <property type="match status" value="6"/>
</dbReference>
<keyword evidence="3" id="KW-0677">Repeat</keyword>